<evidence type="ECO:0000256" key="8">
    <source>
        <dbReference type="SAM" id="Coils"/>
    </source>
</evidence>
<evidence type="ECO:0000256" key="5">
    <source>
        <dbReference type="ARBA" id="ARBA00023065"/>
    </source>
</evidence>
<dbReference type="Gene3D" id="1.10.287.70">
    <property type="match status" value="1"/>
</dbReference>
<keyword evidence="5" id="KW-0406">Ion transport</keyword>
<dbReference type="InterPro" id="IPR000595">
    <property type="entry name" value="cNMP-bd_dom"/>
</dbReference>
<dbReference type="GO" id="GO:0005249">
    <property type="term" value="F:voltage-gated potassium channel activity"/>
    <property type="evidence" value="ECO:0007669"/>
    <property type="project" value="InterPro"/>
</dbReference>
<dbReference type="Pfam" id="PF00520">
    <property type="entry name" value="Ion_trans"/>
    <property type="match status" value="1"/>
</dbReference>
<dbReference type="InterPro" id="IPR018490">
    <property type="entry name" value="cNMP-bd_dom_sf"/>
</dbReference>
<dbReference type="GO" id="GO:0016020">
    <property type="term" value="C:membrane"/>
    <property type="evidence" value="ECO:0007669"/>
    <property type="project" value="UniProtKB-SubCell"/>
</dbReference>
<accession>Q22AP6</accession>
<dbReference type="Pfam" id="PF00027">
    <property type="entry name" value="cNMP_binding"/>
    <property type="match status" value="1"/>
</dbReference>
<feature type="transmembrane region" description="Helical" evidence="9">
    <location>
        <begin position="106"/>
        <end position="127"/>
    </location>
</feature>
<evidence type="ECO:0000256" key="1">
    <source>
        <dbReference type="ARBA" id="ARBA00004141"/>
    </source>
</evidence>
<feature type="transmembrane region" description="Helical" evidence="9">
    <location>
        <begin position="299"/>
        <end position="319"/>
    </location>
</feature>
<dbReference type="SMART" id="SM00100">
    <property type="entry name" value="cNMP"/>
    <property type="match status" value="1"/>
</dbReference>
<dbReference type="Proteomes" id="UP000009168">
    <property type="component" value="Unassembled WGS sequence"/>
</dbReference>
<dbReference type="PRINTS" id="PR01463">
    <property type="entry name" value="EAGCHANLFMLY"/>
</dbReference>
<reference evidence="12" key="1">
    <citation type="journal article" date="2006" name="PLoS Biol.">
        <title>Macronuclear genome sequence of the ciliate Tetrahymena thermophila, a model eukaryote.</title>
        <authorList>
            <person name="Eisen J.A."/>
            <person name="Coyne R.S."/>
            <person name="Wu M."/>
            <person name="Wu D."/>
            <person name="Thiagarajan M."/>
            <person name="Wortman J.R."/>
            <person name="Badger J.H."/>
            <person name="Ren Q."/>
            <person name="Amedeo P."/>
            <person name="Jones K.M."/>
            <person name="Tallon L.J."/>
            <person name="Delcher A.L."/>
            <person name="Salzberg S.L."/>
            <person name="Silva J.C."/>
            <person name="Haas B.J."/>
            <person name="Majoros W.H."/>
            <person name="Farzad M."/>
            <person name="Carlton J.M."/>
            <person name="Smith R.K. Jr."/>
            <person name="Garg J."/>
            <person name="Pearlman R.E."/>
            <person name="Karrer K.M."/>
            <person name="Sun L."/>
            <person name="Manning G."/>
            <person name="Elde N.C."/>
            <person name="Turkewitz A.P."/>
            <person name="Asai D.J."/>
            <person name="Wilkes D.E."/>
            <person name="Wang Y."/>
            <person name="Cai H."/>
            <person name="Collins K."/>
            <person name="Stewart B.A."/>
            <person name="Lee S.R."/>
            <person name="Wilamowska K."/>
            <person name="Weinberg Z."/>
            <person name="Ruzzo W.L."/>
            <person name="Wloga D."/>
            <person name="Gaertig J."/>
            <person name="Frankel J."/>
            <person name="Tsao C.-C."/>
            <person name="Gorovsky M.A."/>
            <person name="Keeling P.J."/>
            <person name="Waller R.F."/>
            <person name="Patron N.J."/>
            <person name="Cherry J.M."/>
            <person name="Stover N.A."/>
            <person name="Krieger C.J."/>
            <person name="del Toro C."/>
            <person name="Ryder H.F."/>
            <person name="Williamson S.C."/>
            <person name="Barbeau R.A."/>
            <person name="Hamilton E.P."/>
            <person name="Orias E."/>
        </authorList>
    </citation>
    <scope>NUCLEOTIDE SEQUENCE [LARGE SCALE GENOMIC DNA]</scope>
    <source>
        <strain evidence="12">SB210</strain>
    </source>
</reference>
<feature type="domain" description="Cyclic nucleotide-binding" evidence="10">
    <location>
        <begin position="413"/>
        <end position="531"/>
    </location>
</feature>
<protein>
    <submittedName>
        <fullName evidence="11">Cation channel family protein</fullName>
    </submittedName>
</protein>
<evidence type="ECO:0000313" key="11">
    <source>
        <dbReference type="EMBL" id="EAR82348.1"/>
    </source>
</evidence>
<dbReference type="OrthoDB" id="417811at2759"/>
<keyword evidence="4 9" id="KW-1133">Transmembrane helix</keyword>
<sequence>MNQKGKTQFEQLTNDEKVALFGEPTKHTLKLKNIKVIDRQISKTLQEFIKLNRKDTKQQSELFLQKFVIKLDNKYKSFWDIFVLLTIAYNVATVAFYVTFDTIEALQIVDIIVEVVFGLDIILRFFHEYKDPESFEIVSDIKRIAHRYLRFWFWIDIVALIPWDVLLAQGQSLKLIRLARLPKFLRLLEAQKMDDLLDMLLEKFSQKQKMNYIFFIRYLYKFMKFVIFAIALTYFIGCIWYLVVTYAEKDSGEVGFIEKYGINFYDNKRKLVICCYFVMTTITTVGYGDYTPQSNNEKIVGIIIMILGIAFFSYIMGNFTDVLTSQKKLGEGFKSSDLQRWLTSLSKFNSKPLPQSLVQKIDDHFNYFWKHDRLCDLKKDDKYLLSMPKPVRKDLINYLFYDIYKLFRGFFHLSEFQDSNFFYELSFEILPRKYNPKDYIIKQGEEFQEIYFIMEGEMRISFNYEEKEVFRTLTRGHYFGDYNIFYNQSSQYDYSAHTLLKVLAIPKHRFIKLLEKYVEIKNKIYSYSFQFYKQQNKAMLLKLKQVVREITKDKPNEEDVLKIFKQEVIQKVSKNQANVFPFKIINSGETLSLNEVEENILQLEQQIDSIAYKINLIKSKIEKEIDEIADSVQGIKMNMLESES</sequence>
<feature type="transmembrane region" description="Helical" evidence="9">
    <location>
        <begin position="78"/>
        <end position="100"/>
    </location>
</feature>
<comment type="subcellular location">
    <subcellularLocation>
        <location evidence="1">Membrane</location>
        <topology evidence="1">Multi-pass membrane protein</topology>
    </subcellularLocation>
</comment>
<evidence type="ECO:0000256" key="9">
    <source>
        <dbReference type="SAM" id="Phobius"/>
    </source>
</evidence>
<dbReference type="SUPFAM" id="SSF51206">
    <property type="entry name" value="cAMP-binding domain-like"/>
    <property type="match status" value="1"/>
</dbReference>
<dbReference type="InterPro" id="IPR005821">
    <property type="entry name" value="Ion_trans_dom"/>
</dbReference>
<keyword evidence="7" id="KW-0407">Ion channel</keyword>
<dbReference type="SUPFAM" id="SSF81324">
    <property type="entry name" value="Voltage-gated potassium channels"/>
    <property type="match status" value="1"/>
</dbReference>
<keyword evidence="8" id="KW-0175">Coiled coil</keyword>
<dbReference type="HOGENOM" id="CLU_425486_0_0_1"/>
<feature type="transmembrane region" description="Helical" evidence="9">
    <location>
        <begin position="271"/>
        <end position="287"/>
    </location>
</feature>
<evidence type="ECO:0000256" key="6">
    <source>
        <dbReference type="ARBA" id="ARBA00023136"/>
    </source>
</evidence>
<dbReference type="InterPro" id="IPR003938">
    <property type="entry name" value="K_chnl_volt-dep_EAG/ELK/ERG"/>
</dbReference>
<dbReference type="GeneID" id="7846407"/>
<feature type="transmembrane region" description="Helical" evidence="9">
    <location>
        <begin position="222"/>
        <end position="243"/>
    </location>
</feature>
<proteinExistence type="predicted"/>
<dbReference type="InterPro" id="IPR014710">
    <property type="entry name" value="RmlC-like_jellyroll"/>
</dbReference>
<keyword evidence="12" id="KW-1185">Reference proteome</keyword>
<gene>
    <name evidence="11" type="ORF">TTHERM_01179790</name>
</gene>
<feature type="transmembrane region" description="Helical" evidence="9">
    <location>
        <begin position="148"/>
        <end position="168"/>
    </location>
</feature>
<keyword evidence="2" id="KW-0813">Transport</keyword>
<keyword evidence="6 9" id="KW-0472">Membrane</keyword>
<evidence type="ECO:0000256" key="2">
    <source>
        <dbReference type="ARBA" id="ARBA00022448"/>
    </source>
</evidence>
<dbReference type="PROSITE" id="PS50042">
    <property type="entry name" value="CNMP_BINDING_3"/>
    <property type="match status" value="1"/>
</dbReference>
<dbReference type="PANTHER" id="PTHR47823">
    <property type="entry name" value="ION_TRANS DOMAIN-CONTAINING PROTEIN"/>
    <property type="match status" value="1"/>
</dbReference>
<dbReference type="InParanoid" id="Q22AP6"/>
<name>Q22AP6_TETTS</name>
<keyword evidence="3 9" id="KW-0812">Transmembrane</keyword>
<evidence type="ECO:0000256" key="7">
    <source>
        <dbReference type="ARBA" id="ARBA00023303"/>
    </source>
</evidence>
<organism evidence="11 12">
    <name type="scientific">Tetrahymena thermophila (strain SB210)</name>
    <dbReference type="NCBI Taxonomy" id="312017"/>
    <lineage>
        <taxon>Eukaryota</taxon>
        <taxon>Sar</taxon>
        <taxon>Alveolata</taxon>
        <taxon>Ciliophora</taxon>
        <taxon>Intramacronucleata</taxon>
        <taxon>Oligohymenophorea</taxon>
        <taxon>Hymenostomatida</taxon>
        <taxon>Tetrahymenina</taxon>
        <taxon>Tetrahymenidae</taxon>
        <taxon>Tetrahymena</taxon>
    </lineage>
</organism>
<evidence type="ECO:0000256" key="3">
    <source>
        <dbReference type="ARBA" id="ARBA00022692"/>
    </source>
</evidence>
<dbReference type="RefSeq" id="XP_001030011.1">
    <property type="nucleotide sequence ID" value="XM_001030011.3"/>
</dbReference>
<dbReference type="AlphaFoldDB" id="Q22AP6"/>
<dbReference type="PANTHER" id="PTHR47823:SF9">
    <property type="entry name" value="CHROMOSOME UNDETERMINED SCAFFOLD_10, WHOLE GENOME SHOTGUN SEQUENCE"/>
    <property type="match status" value="1"/>
</dbReference>
<dbReference type="STRING" id="312017.Q22AP6"/>
<dbReference type="EMBL" id="GG662520">
    <property type="protein sequence ID" value="EAR82348.1"/>
    <property type="molecule type" value="Genomic_DNA"/>
</dbReference>
<dbReference type="eggNOG" id="KOG0498">
    <property type="taxonomic scope" value="Eukaryota"/>
</dbReference>
<dbReference type="CDD" id="cd00038">
    <property type="entry name" value="CAP_ED"/>
    <property type="match status" value="1"/>
</dbReference>
<feature type="coiled-coil region" evidence="8">
    <location>
        <begin position="586"/>
        <end position="613"/>
    </location>
</feature>
<evidence type="ECO:0000313" key="12">
    <source>
        <dbReference type="Proteomes" id="UP000009168"/>
    </source>
</evidence>
<evidence type="ECO:0000259" key="10">
    <source>
        <dbReference type="PROSITE" id="PS50042"/>
    </source>
</evidence>
<dbReference type="OMA" id="FWIDIVA"/>
<evidence type="ECO:0000256" key="4">
    <source>
        <dbReference type="ARBA" id="ARBA00022989"/>
    </source>
</evidence>
<dbReference type="Gene3D" id="2.60.120.10">
    <property type="entry name" value="Jelly Rolls"/>
    <property type="match status" value="1"/>
</dbReference>
<dbReference type="KEGG" id="tet:TTHERM_01179790"/>